<comment type="caution">
    <text evidence="10">The sequence shown here is derived from an EMBL/GenBank/DDBJ whole genome shotgun (WGS) entry which is preliminary data.</text>
</comment>
<dbReference type="InterPro" id="IPR004638">
    <property type="entry name" value="EmrB-like"/>
</dbReference>
<feature type="transmembrane region" description="Helical" evidence="8">
    <location>
        <begin position="171"/>
        <end position="193"/>
    </location>
</feature>
<evidence type="ECO:0000256" key="6">
    <source>
        <dbReference type="ARBA" id="ARBA00022989"/>
    </source>
</evidence>
<dbReference type="eggNOG" id="COG2814">
    <property type="taxonomic scope" value="Bacteria"/>
</dbReference>
<dbReference type="NCBIfam" id="TIGR00711">
    <property type="entry name" value="efflux_EmrB"/>
    <property type="match status" value="1"/>
</dbReference>
<keyword evidence="6 8" id="KW-1133">Transmembrane helix</keyword>
<evidence type="ECO:0000313" key="11">
    <source>
        <dbReference type="Proteomes" id="UP000011960"/>
    </source>
</evidence>
<feature type="transmembrane region" description="Helical" evidence="8">
    <location>
        <begin position="205"/>
        <end position="224"/>
    </location>
</feature>
<dbReference type="GO" id="GO:0022857">
    <property type="term" value="F:transmembrane transporter activity"/>
    <property type="evidence" value="ECO:0007669"/>
    <property type="project" value="InterPro"/>
</dbReference>
<dbReference type="InterPro" id="IPR020846">
    <property type="entry name" value="MFS_dom"/>
</dbReference>
<dbReference type="Pfam" id="PF07690">
    <property type="entry name" value="MFS_1"/>
    <property type="match status" value="1"/>
</dbReference>
<gene>
    <name evidence="10" type="ORF">MSNKSG1_02053</name>
</gene>
<dbReference type="InterPro" id="IPR036259">
    <property type="entry name" value="MFS_trans_sf"/>
</dbReference>
<keyword evidence="5 8" id="KW-0812">Transmembrane</keyword>
<feature type="transmembrane region" description="Helical" evidence="8">
    <location>
        <begin position="402"/>
        <end position="423"/>
    </location>
</feature>
<evidence type="ECO:0000256" key="7">
    <source>
        <dbReference type="ARBA" id="ARBA00023136"/>
    </source>
</evidence>
<feature type="transmembrane region" description="Helical" evidence="8">
    <location>
        <begin position="230"/>
        <end position="253"/>
    </location>
</feature>
<keyword evidence="11" id="KW-1185">Reference proteome</keyword>
<dbReference type="RefSeq" id="WP_008937574.1">
    <property type="nucleotide sequence ID" value="NZ_APAT01000005.1"/>
</dbReference>
<proteinExistence type="inferred from homology"/>
<feature type="transmembrane region" description="Helical" evidence="8">
    <location>
        <begin position="89"/>
        <end position="115"/>
    </location>
</feature>
<accession>M7CYP1</accession>
<evidence type="ECO:0000256" key="8">
    <source>
        <dbReference type="SAM" id="Phobius"/>
    </source>
</evidence>
<feature type="transmembrane region" description="Helical" evidence="8">
    <location>
        <begin position="17"/>
        <end position="37"/>
    </location>
</feature>
<feature type="transmembrane region" description="Helical" evidence="8">
    <location>
        <begin position="306"/>
        <end position="326"/>
    </location>
</feature>
<dbReference type="Gene3D" id="1.20.1250.20">
    <property type="entry name" value="MFS general substrate transporter like domains"/>
    <property type="match status" value="1"/>
</dbReference>
<evidence type="ECO:0000259" key="9">
    <source>
        <dbReference type="PROSITE" id="PS50850"/>
    </source>
</evidence>
<keyword evidence="4" id="KW-1003">Cell membrane</keyword>
<protein>
    <submittedName>
        <fullName evidence="10">Drug resistance transporter EmrB/QacA subfamily protein</fullName>
    </submittedName>
</protein>
<feature type="domain" description="Major facilitator superfamily (MFS) profile" evidence="9">
    <location>
        <begin position="19"/>
        <end position="472"/>
    </location>
</feature>
<dbReference type="STRING" id="1288826.MSNKSG1_02053"/>
<feature type="transmembrane region" description="Helical" evidence="8">
    <location>
        <begin position="145"/>
        <end position="165"/>
    </location>
</feature>
<dbReference type="PANTHER" id="PTHR42718:SF9">
    <property type="entry name" value="MAJOR FACILITATOR SUPERFAMILY MULTIDRUG TRANSPORTER MFSC"/>
    <property type="match status" value="1"/>
</dbReference>
<name>M7CYP1_9GAMM</name>
<feature type="transmembrane region" description="Helical" evidence="8">
    <location>
        <begin position="57"/>
        <end position="77"/>
    </location>
</feature>
<evidence type="ECO:0000256" key="2">
    <source>
        <dbReference type="ARBA" id="ARBA00008537"/>
    </source>
</evidence>
<dbReference type="EMBL" id="APAT01000005">
    <property type="protein sequence ID" value="EMP57365.1"/>
    <property type="molecule type" value="Genomic_DNA"/>
</dbReference>
<comment type="subcellular location">
    <subcellularLocation>
        <location evidence="1">Cell membrane</location>
        <topology evidence="1">Multi-pass membrane protein</topology>
    </subcellularLocation>
</comment>
<feature type="transmembrane region" description="Helical" evidence="8">
    <location>
        <begin position="490"/>
        <end position="508"/>
    </location>
</feature>
<feature type="transmembrane region" description="Helical" evidence="8">
    <location>
        <begin position="273"/>
        <end position="294"/>
    </location>
</feature>
<dbReference type="InterPro" id="IPR011701">
    <property type="entry name" value="MFS"/>
</dbReference>
<evidence type="ECO:0000313" key="10">
    <source>
        <dbReference type="EMBL" id="EMP57365.1"/>
    </source>
</evidence>
<reference evidence="10 11" key="1">
    <citation type="journal article" date="2013" name="Genome Announc.">
        <title>Genome Sequence of Hydrothermal Arsenic-Respiring Bacterium Marinobacter santoriniensis NKSG1T.</title>
        <authorList>
            <person name="Handley K.M."/>
            <person name="Upton M."/>
            <person name="Beatson S.A."/>
            <person name="Hery M."/>
            <person name="Lloyd J.R."/>
        </authorList>
    </citation>
    <scope>NUCLEOTIDE SEQUENCE [LARGE SCALE GENOMIC DNA]</scope>
    <source>
        <strain evidence="10 11">NKSG1</strain>
    </source>
</reference>
<dbReference type="Proteomes" id="UP000011960">
    <property type="component" value="Unassembled WGS sequence"/>
</dbReference>
<organism evidence="10 11">
    <name type="scientific">Marinobacter santoriniensis NKSG1</name>
    <dbReference type="NCBI Taxonomy" id="1288826"/>
    <lineage>
        <taxon>Bacteria</taxon>
        <taxon>Pseudomonadati</taxon>
        <taxon>Pseudomonadota</taxon>
        <taxon>Gammaproteobacteria</taxon>
        <taxon>Pseudomonadales</taxon>
        <taxon>Marinobacteraceae</taxon>
        <taxon>Marinobacter</taxon>
    </lineage>
</organism>
<feature type="transmembrane region" description="Helical" evidence="8">
    <location>
        <begin position="360"/>
        <end position="381"/>
    </location>
</feature>
<dbReference type="SUPFAM" id="SSF103473">
    <property type="entry name" value="MFS general substrate transporter"/>
    <property type="match status" value="1"/>
</dbReference>
<comment type="similarity">
    <text evidence="2">Belongs to the major facilitator superfamily. EmrB family.</text>
</comment>
<dbReference type="AlphaFoldDB" id="M7CYP1"/>
<feature type="transmembrane region" description="Helical" evidence="8">
    <location>
        <begin position="338"/>
        <end position="354"/>
    </location>
</feature>
<evidence type="ECO:0000256" key="1">
    <source>
        <dbReference type="ARBA" id="ARBA00004651"/>
    </source>
</evidence>
<dbReference type="PATRIC" id="fig|1288826.3.peg.395"/>
<dbReference type="GO" id="GO:0005886">
    <property type="term" value="C:plasma membrane"/>
    <property type="evidence" value="ECO:0007669"/>
    <property type="project" value="UniProtKB-SubCell"/>
</dbReference>
<dbReference type="PANTHER" id="PTHR42718">
    <property type="entry name" value="MAJOR FACILITATOR SUPERFAMILY MULTIDRUG TRANSPORTER MFSC"/>
    <property type="match status" value="1"/>
</dbReference>
<dbReference type="Gene3D" id="1.20.1720.10">
    <property type="entry name" value="Multidrug resistance protein D"/>
    <property type="match status" value="1"/>
</dbReference>
<dbReference type="OrthoDB" id="9812221at2"/>
<sequence>MTQVDILFERYGPKYQWLASLTVLLGLVALGMSITIVNVATPYIKGAFGMSADQVQWLSTGFLAATTVALLVAPWLVSAFGQRATYITVLMIFIAASFMGGLATGMGAIIAARIIQGAMTGLIRPVALEALFAVFPANQRGMATAMYGMSLGLPLTLATVIGGWLVETYNWRYVFFIVPPICMAAIVMAYFFLPPRESSGPRPPFDWFGAGSLFIAIFALLTALSNGQRWGWHSNGVISLIVASMLIAGLFIWWERRVDKPLLDLAIFRNKGFLMGAASLFLFGGAFYGIMYLLPNFVQAILHYDPVKAGILFTPSTLVLAILVPIVGKLSDRVPPHYLTLPGLAFAIFAVYQMSQVDRFTSFSSLAVSMALLSVGMAAFPPPTLSRAISSLPPRLIGFGSGAINFAMQMGGAFGTATLVTLMDQRTLFHSAHLTDGLNAGNPMAMQALSQLQSAYAAAGTNAVYQQAASLRALGNMDALWASIFAYQDGFWAVVAGLILVVVPSCLLSRWSGWSGETDSPKWEAD</sequence>
<evidence type="ECO:0000256" key="3">
    <source>
        <dbReference type="ARBA" id="ARBA00022448"/>
    </source>
</evidence>
<evidence type="ECO:0000256" key="5">
    <source>
        <dbReference type="ARBA" id="ARBA00022692"/>
    </source>
</evidence>
<dbReference type="PROSITE" id="PS50850">
    <property type="entry name" value="MFS"/>
    <property type="match status" value="1"/>
</dbReference>
<evidence type="ECO:0000256" key="4">
    <source>
        <dbReference type="ARBA" id="ARBA00022475"/>
    </source>
</evidence>
<keyword evidence="3" id="KW-0813">Transport</keyword>
<keyword evidence="7 8" id="KW-0472">Membrane</keyword>